<evidence type="ECO:0000313" key="2">
    <source>
        <dbReference type="Proteomes" id="UP000249169"/>
    </source>
</evidence>
<keyword evidence="2" id="KW-1185">Reference proteome</keyword>
<proteinExistence type="predicted"/>
<reference evidence="1 2" key="1">
    <citation type="submission" date="2018-05" db="EMBL/GenBank/DDBJ databases">
        <title>Lujinxingia marina gen. nov. sp. nov., a new facultative anaerobic member of the class Deltaproteobacteria, and proposal of Lujinxingaceae fam. nov.</title>
        <authorList>
            <person name="Li C.-M."/>
        </authorList>
    </citation>
    <scope>NUCLEOTIDE SEQUENCE [LARGE SCALE GENOMIC DNA]</scope>
    <source>
        <strain evidence="1 2">B210</strain>
    </source>
</reference>
<evidence type="ECO:0000313" key="1">
    <source>
        <dbReference type="EMBL" id="RAL20440.1"/>
    </source>
</evidence>
<comment type="caution">
    <text evidence="1">The sequence shown here is derived from an EMBL/GenBank/DDBJ whole genome shotgun (WGS) entry which is preliminary data.</text>
</comment>
<dbReference type="InterPro" id="IPR029058">
    <property type="entry name" value="AB_hydrolase_fold"/>
</dbReference>
<gene>
    <name evidence="1" type="ORF">DL240_16685</name>
</gene>
<dbReference type="SUPFAM" id="SSF53474">
    <property type="entry name" value="alpha/beta-Hydrolases"/>
    <property type="match status" value="1"/>
</dbReference>
<dbReference type="Gene3D" id="3.40.50.1820">
    <property type="entry name" value="alpha/beta hydrolase"/>
    <property type="match status" value="1"/>
</dbReference>
<dbReference type="AlphaFoldDB" id="A0A328C609"/>
<sequence length="605" mass="65224">MGYGGHGLLPWPAAQYQVPGPQGLEVQVGEELIPAGFTAELLAGSGASRVVPMVTWLEGGIDPAGLPDAEDWGATLQDESLIQVVVLEEGKEARRWPVLAELDATADEPEQATLLLRAHRPFPADAQVVVGLRRGLRTYGCAVDASSPECEEHAASQALARVMAGEPIGAAEVAWVERGAEAFEEALPLMGGDVDGLVQAWSFRVRTHQEVVGPLIAMQRIAYEADTSNYQLADVVYEEDRALIYGEVEVPWFLGEDKRVVLDGSGEPQVVEHRSVEFLVTVPATVRETRPVVLFGHGFFSKIEEPTWGNLFGGLERWEMAAVTTRFYGFAEGDLAGTVNAIGGNTLEGLVGVVDQQRQSQANFTVVHNLIRERLADTLEVDFGDGAFRPLDGEHIPYMGISNGGTQGFVMMSTSPALTRGALIVPGGGWAHMLQRASQWSTLGALFSRRYTSQAELQLGVSMMQQIFDPVDSLNYAEHLLDDRLNGLAPSPDLLVVEALHDAQVANMVSRWVAGAAGVTQLVPGVAEVWGVPTVESGAQEGGEVRVGYEIYDLGVEAHPPGNVAAVENDVHDDVRLLDSYREQLGEFLETGRVVRACEGVCDPD</sequence>
<protein>
    <submittedName>
        <fullName evidence="1">Uncharacterized protein</fullName>
    </submittedName>
</protein>
<organism evidence="1 2">
    <name type="scientific">Lujinxingia litoralis</name>
    <dbReference type="NCBI Taxonomy" id="2211119"/>
    <lineage>
        <taxon>Bacteria</taxon>
        <taxon>Deltaproteobacteria</taxon>
        <taxon>Bradymonadales</taxon>
        <taxon>Lujinxingiaceae</taxon>
        <taxon>Lujinxingia</taxon>
    </lineage>
</organism>
<dbReference type="EMBL" id="QHKO01000010">
    <property type="protein sequence ID" value="RAL20440.1"/>
    <property type="molecule type" value="Genomic_DNA"/>
</dbReference>
<dbReference type="Proteomes" id="UP000249169">
    <property type="component" value="Unassembled WGS sequence"/>
</dbReference>
<name>A0A328C609_9DELT</name>
<accession>A0A328C609</accession>